<dbReference type="GO" id="GO:0005886">
    <property type="term" value="C:plasma membrane"/>
    <property type="evidence" value="ECO:0007669"/>
    <property type="project" value="UniProtKB-SubCell"/>
</dbReference>
<evidence type="ECO:0000256" key="2">
    <source>
        <dbReference type="ARBA" id="ARBA00005417"/>
    </source>
</evidence>
<keyword evidence="4" id="KW-0547">Nucleotide-binding</keyword>
<evidence type="ECO:0000256" key="3">
    <source>
        <dbReference type="ARBA" id="ARBA00022448"/>
    </source>
</evidence>
<dbReference type="PROSITE" id="PS50893">
    <property type="entry name" value="ABC_TRANSPORTER_2"/>
    <property type="match status" value="1"/>
</dbReference>
<dbReference type="InterPro" id="IPR003593">
    <property type="entry name" value="AAA+_ATPase"/>
</dbReference>
<dbReference type="PANTHER" id="PTHR42711">
    <property type="entry name" value="ABC TRANSPORTER ATP-BINDING PROTEIN"/>
    <property type="match status" value="1"/>
</dbReference>
<dbReference type="Proteomes" id="UP000255082">
    <property type="component" value="Unassembled WGS sequence"/>
</dbReference>
<keyword evidence="6" id="KW-0046">Antibiotic resistance</keyword>
<name>A0A378WZ56_9NOCA</name>
<proteinExistence type="inferred from homology"/>
<dbReference type="Gene3D" id="3.40.50.300">
    <property type="entry name" value="P-loop containing nucleotide triphosphate hydrolases"/>
    <property type="match status" value="1"/>
</dbReference>
<dbReference type="InterPro" id="IPR050763">
    <property type="entry name" value="ABC_transporter_ATP-binding"/>
</dbReference>
<dbReference type="OrthoDB" id="9804819at2"/>
<sequence>MDGLVLARRGRSALAAAGHTADHDVMAFDTDTGVAAVPVIACSELTKDFGGGRGVFDLNFTVRRGETFGFIGPNGAGKTTTIRLLMDLARPDRGDARLFGLDSHTDSAAIKRRVGYLPGELVQWPRVTAGYVLGMLAGLRGGVDEKYLHTLADNLHLDLGRRYQDLSHGNKQKLGLIQAFMHRPDLLILDEPTLGLDPLMQRVFHDMLRNATAAGATVLLSSHVLSEVESVCDRIALIRDGRVRRMGSLNELRAKRIHRVEAAITGGLDVDAVAAVPGVTQPRLVDHRLTCSVQGSIGPLLRVLSAAGVVELDSHEQSLEEVFLREFDTAEPVAGR</sequence>
<keyword evidence="5 8" id="KW-0067">ATP-binding</keyword>
<organism evidence="8 9">
    <name type="scientific">Nocardia africana</name>
    <dbReference type="NCBI Taxonomy" id="134964"/>
    <lineage>
        <taxon>Bacteria</taxon>
        <taxon>Bacillati</taxon>
        <taxon>Actinomycetota</taxon>
        <taxon>Actinomycetes</taxon>
        <taxon>Mycobacteriales</taxon>
        <taxon>Nocardiaceae</taxon>
        <taxon>Nocardia</taxon>
    </lineage>
</organism>
<evidence type="ECO:0000259" key="7">
    <source>
        <dbReference type="PROSITE" id="PS50893"/>
    </source>
</evidence>
<evidence type="ECO:0000256" key="6">
    <source>
        <dbReference type="ARBA" id="ARBA00023251"/>
    </source>
</evidence>
<comment type="similarity">
    <text evidence="2">Belongs to the ABC transporter superfamily.</text>
</comment>
<reference evidence="8 9" key="1">
    <citation type="submission" date="2018-06" db="EMBL/GenBank/DDBJ databases">
        <authorList>
            <consortium name="Pathogen Informatics"/>
            <person name="Doyle S."/>
        </authorList>
    </citation>
    <scope>NUCLEOTIDE SEQUENCE [LARGE SCALE GENOMIC DNA]</scope>
    <source>
        <strain evidence="8 9">NCTC13184</strain>
    </source>
</reference>
<dbReference type="InterPro" id="IPR017871">
    <property type="entry name" value="ABC_transporter-like_CS"/>
</dbReference>
<keyword evidence="3" id="KW-0813">Transport</keyword>
<dbReference type="EMBL" id="UGRU01000001">
    <property type="protein sequence ID" value="SUA45681.1"/>
    <property type="molecule type" value="Genomic_DNA"/>
</dbReference>
<evidence type="ECO:0000313" key="9">
    <source>
        <dbReference type="Proteomes" id="UP000255082"/>
    </source>
</evidence>
<dbReference type="InterPro" id="IPR003439">
    <property type="entry name" value="ABC_transporter-like_ATP-bd"/>
</dbReference>
<dbReference type="AlphaFoldDB" id="A0A378WZ56"/>
<evidence type="ECO:0000256" key="1">
    <source>
        <dbReference type="ARBA" id="ARBA00004202"/>
    </source>
</evidence>
<dbReference type="SMART" id="SM00382">
    <property type="entry name" value="AAA"/>
    <property type="match status" value="1"/>
</dbReference>
<dbReference type="GO" id="GO:0016887">
    <property type="term" value="F:ATP hydrolysis activity"/>
    <property type="evidence" value="ECO:0007669"/>
    <property type="project" value="InterPro"/>
</dbReference>
<dbReference type="Pfam" id="PF00005">
    <property type="entry name" value="ABC_tran"/>
    <property type="match status" value="1"/>
</dbReference>
<dbReference type="GO" id="GO:0046677">
    <property type="term" value="P:response to antibiotic"/>
    <property type="evidence" value="ECO:0007669"/>
    <property type="project" value="UniProtKB-KW"/>
</dbReference>
<gene>
    <name evidence="8" type="primary">ybhF_2</name>
    <name evidence="8" type="ORF">NCTC13184_04205</name>
</gene>
<dbReference type="InterPro" id="IPR027417">
    <property type="entry name" value="P-loop_NTPase"/>
</dbReference>
<dbReference type="PROSITE" id="PS00211">
    <property type="entry name" value="ABC_TRANSPORTER_1"/>
    <property type="match status" value="1"/>
</dbReference>
<feature type="domain" description="ABC transporter" evidence="7">
    <location>
        <begin position="40"/>
        <end position="265"/>
    </location>
</feature>
<evidence type="ECO:0000256" key="4">
    <source>
        <dbReference type="ARBA" id="ARBA00022741"/>
    </source>
</evidence>
<dbReference type="GO" id="GO:0005524">
    <property type="term" value="F:ATP binding"/>
    <property type="evidence" value="ECO:0007669"/>
    <property type="project" value="UniProtKB-KW"/>
</dbReference>
<dbReference type="CDD" id="cd03230">
    <property type="entry name" value="ABC_DR_subfamily_A"/>
    <property type="match status" value="1"/>
</dbReference>
<evidence type="ECO:0000256" key="5">
    <source>
        <dbReference type="ARBA" id="ARBA00022840"/>
    </source>
</evidence>
<accession>A0A378WZ56</accession>
<comment type="subcellular location">
    <subcellularLocation>
        <location evidence="1">Cell membrane</location>
        <topology evidence="1">Peripheral membrane protein</topology>
    </subcellularLocation>
</comment>
<evidence type="ECO:0000313" key="8">
    <source>
        <dbReference type="EMBL" id="SUA45681.1"/>
    </source>
</evidence>
<protein>
    <submittedName>
        <fullName evidence="8">Uncharacterized ABC transporter ATP-binding protein YbhF</fullName>
    </submittedName>
</protein>
<dbReference type="SUPFAM" id="SSF52540">
    <property type="entry name" value="P-loop containing nucleoside triphosphate hydrolases"/>
    <property type="match status" value="1"/>
</dbReference>
<dbReference type="PANTHER" id="PTHR42711:SF5">
    <property type="entry name" value="ABC TRANSPORTER ATP-BINDING PROTEIN NATA"/>
    <property type="match status" value="1"/>
</dbReference>